<evidence type="ECO:0000256" key="3">
    <source>
        <dbReference type="ARBA" id="ARBA00022692"/>
    </source>
</evidence>
<evidence type="ECO:0000313" key="7">
    <source>
        <dbReference type="EMBL" id="CAB4950819.1"/>
    </source>
</evidence>
<dbReference type="PANTHER" id="PTHR33884:SF3">
    <property type="entry name" value="UPF0410 PROTEIN YMGE"/>
    <property type="match status" value="1"/>
</dbReference>
<comment type="subcellular location">
    <subcellularLocation>
        <location evidence="1">Cell membrane</location>
        <topology evidence="1">Multi-pass membrane protein</topology>
    </subcellularLocation>
</comment>
<accession>A0A6J7K7Y8</accession>
<keyword evidence="4 6" id="KW-1133">Transmembrane helix</keyword>
<dbReference type="PANTHER" id="PTHR33884">
    <property type="entry name" value="UPF0410 PROTEIN YMGE"/>
    <property type="match status" value="1"/>
</dbReference>
<feature type="transmembrane region" description="Helical" evidence="6">
    <location>
        <begin position="31"/>
        <end position="51"/>
    </location>
</feature>
<feature type="transmembrane region" description="Helical" evidence="6">
    <location>
        <begin position="6"/>
        <end position="24"/>
    </location>
</feature>
<evidence type="ECO:0000256" key="6">
    <source>
        <dbReference type="SAM" id="Phobius"/>
    </source>
</evidence>
<protein>
    <submittedName>
        <fullName evidence="7">Unannotated protein</fullName>
    </submittedName>
</protein>
<name>A0A6J7K7Y8_9ZZZZ</name>
<keyword evidence="3 6" id="KW-0812">Transmembrane</keyword>
<gene>
    <name evidence="7" type="ORF">UFOPK3773_01395</name>
</gene>
<dbReference type="InterPro" id="IPR007341">
    <property type="entry name" value="Transgly_assoc"/>
</dbReference>
<reference evidence="7" key="1">
    <citation type="submission" date="2020-05" db="EMBL/GenBank/DDBJ databases">
        <authorList>
            <person name="Chiriac C."/>
            <person name="Salcher M."/>
            <person name="Ghai R."/>
            <person name="Kavagutti S V."/>
        </authorList>
    </citation>
    <scope>NUCLEOTIDE SEQUENCE</scope>
</reference>
<evidence type="ECO:0000256" key="5">
    <source>
        <dbReference type="ARBA" id="ARBA00023136"/>
    </source>
</evidence>
<dbReference type="EMBL" id="CAFBNF010000166">
    <property type="protein sequence ID" value="CAB4950819.1"/>
    <property type="molecule type" value="Genomic_DNA"/>
</dbReference>
<keyword evidence="2" id="KW-1003">Cell membrane</keyword>
<evidence type="ECO:0000256" key="4">
    <source>
        <dbReference type="ARBA" id="ARBA00022989"/>
    </source>
</evidence>
<keyword evidence="5 6" id="KW-0472">Membrane</keyword>
<dbReference type="GO" id="GO:0005886">
    <property type="term" value="C:plasma membrane"/>
    <property type="evidence" value="ECO:0007669"/>
    <property type="project" value="UniProtKB-SubCell"/>
</dbReference>
<feature type="transmembrane region" description="Helical" evidence="6">
    <location>
        <begin position="57"/>
        <end position="75"/>
    </location>
</feature>
<organism evidence="7">
    <name type="scientific">freshwater metagenome</name>
    <dbReference type="NCBI Taxonomy" id="449393"/>
    <lineage>
        <taxon>unclassified sequences</taxon>
        <taxon>metagenomes</taxon>
        <taxon>ecological metagenomes</taxon>
    </lineage>
</organism>
<evidence type="ECO:0000256" key="2">
    <source>
        <dbReference type="ARBA" id="ARBA00022475"/>
    </source>
</evidence>
<proteinExistence type="predicted"/>
<evidence type="ECO:0000256" key="1">
    <source>
        <dbReference type="ARBA" id="ARBA00004651"/>
    </source>
</evidence>
<dbReference type="AlphaFoldDB" id="A0A6J7K7Y8"/>
<sequence>MEISGFFSAIVVGLVIGILGRLVVSGRQPAGCIVTMITGIVGALVGGWIASSFTANFWLILLVQVVVAAIITALISPRVKDRPPTDGV</sequence>